<comment type="caution">
    <text evidence="2">The sequence shown here is derived from an EMBL/GenBank/DDBJ whole genome shotgun (WGS) entry which is preliminary data.</text>
</comment>
<dbReference type="PROSITE" id="PS50181">
    <property type="entry name" value="FBOX"/>
    <property type="match status" value="1"/>
</dbReference>
<dbReference type="SUPFAM" id="SSF81383">
    <property type="entry name" value="F-box domain"/>
    <property type="match status" value="1"/>
</dbReference>
<dbReference type="CDD" id="cd09917">
    <property type="entry name" value="F-box_SF"/>
    <property type="match status" value="1"/>
</dbReference>
<proteinExistence type="predicted"/>
<sequence length="526" mass="60547">MDMDGTIESLDSASSLTIDILPNELLHKTFLFLDGRSKNTAASVSKRWHTVVDSMIGRKVYLGNQCQSVPQDQERFFHPLSDFSTISKLGVSECVVGEIVAPNRTRTFLTYLFSELKKAFYGDETPEFKYPYLVQSLHFDGPIPCDYFNSMVKSVINLQHIEFHMTAFCCLQTSSLEALGWKRLKSLRMWGHRLTEGIFTTFYPADRILPNVLMFLSNYFPALSEYYMEYPFDIRDEKTFTQQVLSFLKRHQTLLKFRICVNISLADDSSEFETATDREWIKEAKITSKRLKLKTLEILVSSMRKVRLARLWLAFVEQQQTLETAYILSFRIPLAMISAVCENNWQTLKKFFISRIIMNNNSGRAVQLDCNELSRCDKLKYFTCEGMLSNFLEPGLINACSLPKSIVHLEIGGLPLLHADAHDLFFELPELKQICLTDVGNLGRFGITIDTIKQVIVARRIMVVTIYRSVCGEFPTGGIPNGDHSVEPQPCIILKAYEILEFKLNEDGFYENMRRQSLYEDDEFDE</sequence>
<protein>
    <recommendedName>
        <fullName evidence="1">F-box domain-containing protein</fullName>
    </recommendedName>
</protein>
<gene>
    <name evidence="2" type="ORF">ODALV1_LOCUS9086</name>
</gene>
<evidence type="ECO:0000313" key="2">
    <source>
        <dbReference type="EMBL" id="CAL8095439.1"/>
    </source>
</evidence>
<dbReference type="Pfam" id="PF00646">
    <property type="entry name" value="F-box"/>
    <property type="match status" value="1"/>
</dbReference>
<dbReference type="SMART" id="SM00256">
    <property type="entry name" value="FBOX"/>
    <property type="match status" value="1"/>
</dbReference>
<feature type="domain" description="F-box" evidence="1">
    <location>
        <begin position="15"/>
        <end position="64"/>
    </location>
</feature>
<evidence type="ECO:0000259" key="1">
    <source>
        <dbReference type="PROSITE" id="PS50181"/>
    </source>
</evidence>
<evidence type="ECO:0000313" key="3">
    <source>
        <dbReference type="Proteomes" id="UP001642540"/>
    </source>
</evidence>
<dbReference type="InterPro" id="IPR036047">
    <property type="entry name" value="F-box-like_dom_sf"/>
</dbReference>
<reference evidence="2 3" key="1">
    <citation type="submission" date="2024-08" db="EMBL/GenBank/DDBJ databases">
        <authorList>
            <person name="Cucini C."/>
            <person name="Frati F."/>
        </authorList>
    </citation>
    <scope>NUCLEOTIDE SEQUENCE [LARGE SCALE GENOMIC DNA]</scope>
</reference>
<name>A0ABP1QC45_9HEXA</name>
<dbReference type="InterPro" id="IPR001810">
    <property type="entry name" value="F-box_dom"/>
</dbReference>
<accession>A0ABP1QC45</accession>
<organism evidence="2 3">
    <name type="scientific">Orchesella dallaii</name>
    <dbReference type="NCBI Taxonomy" id="48710"/>
    <lineage>
        <taxon>Eukaryota</taxon>
        <taxon>Metazoa</taxon>
        <taxon>Ecdysozoa</taxon>
        <taxon>Arthropoda</taxon>
        <taxon>Hexapoda</taxon>
        <taxon>Collembola</taxon>
        <taxon>Entomobryomorpha</taxon>
        <taxon>Entomobryoidea</taxon>
        <taxon>Orchesellidae</taxon>
        <taxon>Orchesellinae</taxon>
        <taxon>Orchesella</taxon>
    </lineage>
</organism>
<dbReference type="EMBL" id="CAXLJM020000027">
    <property type="protein sequence ID" value="CAL8095439.1"/>
    <property type="molecule type" value="Genomic_DNA"/>
</dbReference>
<dbReference type="Proteomes" id="UP001642540">
    <property type="component" value="Unassembled WGS sequence"/>
</dbReference>
<keyword evidence="3" id="KW-1185">Reference proteome</keyword>
<dbReference type="Gene3D" id="1.20.1280.50">
    <property type="match status" value="1"/>
</dbReference>